<sequence>VKIVAMGCVESSKRVKEIRVVQQAGKNPGVRRCSGTGLASGCKRGTRTPLPNMVDSGFEDELVGIATIDLGDSFDSQRSSVGAVRPAGLSPDSGIFELIGQDFSGVVTDFDAVPRIENEFSMPRINTELLNGSACPPRVSALRKEEADILNRLHKEGLITKPKATTSGGMR</sequence>
<protein>
    <submittedName>
        <fullName evidence="1">Uncharacterized protein</fullName>
    </submittedName>
</protein>
<proteinExistence type="predicted"/>
<accession>A0A8S1E9V9</accession>
<evidence type="ECO:0000313" key="1">
    <source>
        <dbReference type="EMBL" id="CAB3389168.1"/>
    </source>
</evidence>
<organism evidence="1 2">
    <name type="scientific">Cloeon dipterum</name>
    <dbReference type="NCBI Taxonomy" id="197152"/>
    <lineage>
        <taxon>Eukaryota</taxon>
        <taxon>Metazoa</taxon>
        <taxon>Ecdysozoa</taxon>
        <taxon>Arthropoda</taxon>
        <taxon>Hexapoda</taxon>
        <taxon>Insecta</taxon>
        <taxon>Pterygota</taxon>
        <taxon>Palaeoptera</taxon>
        <taxon>Ephemeroptera</taxon>
        <taxon>Pisciforma</taxon>
        <taxon>Baetidae</taxon>
        <taxon>Cloeon</taxon>
    </lineage>
</organism>
<dbReference type="EMBL" id="CADEPI010001356">
    <property type="protein sequence ID" value="CAB3389168.1"/>
    <property type="molecule type" value="Genomic_DNA"/>
</dbReference>
<evidence type="ECO:0000313" key="2">
    <source>
        <dbReference type="Proteomes" id="UP000494165"/>
    </source>
</evidence>
<dbReference type="AlphaFoldDB" id="A0A8S1E9V9"/>
<name>A0A8S1E9V9_9INSE</name>
<keyword evidence="2" id="KW-1185">Reference proteome</keyword>
<feature type="non-terminal residue" evidence="1">
    <location>
        <position position="1"/>
    </location>
</feature>
<reference evidence="1 2" key="1">
    <citation type="submission" date="2020-04" db="EMBL/GenBank/DDBJ databases">
        <authorList>
            <person name="Alioto T."/>
            <person name="Alioto T."/>
            <person name="Gomez Garrido J."/>
        </authorList>
    </citation>
    <scope>NUCLEOTIDE SEQUENCE [LARGE SCALE GENOMIC DNA]</scope>
</reference>
<dbReference type="Proteomes" id="UP000494165">
    <property type="component" value="Unassembled WGS sequence"/>
</dbReference>
<dbReference type="OrthoDB" id="10057469at2759"/>
<comment type="caution">
    <text evidence="1">The sequence shown here is derived from an EMBL/GenBank/DDBJ whole genome shotgun (WGS) entry which is preliminary data.</text>
</comment>
<gene>
    <name evidence="1" type="ORF">CLODIP_2_CD01949</name>
</gene>